<dbReference type="Pfam" id="PF03551">
    <property type="entry name" value="PadR"/>
    <property type="match status" value="1"/>
</dbReference>
<dbReference type="AlphaFoldDB" id="A0A371YPB7"/>
<evidence type="ECO:0000313" key="4">
    <source>
        <dbReference type="Proteomes" id="UP000240957"/>
    </source>
</evidence>
<dbReference type="PANTHER" id="PTHR43252:SF7">
    <property type="entry name" value="TRANSCRIPTIONAL REGULATOR YQJI"/>
    <property type="match status" value="1"/>
</dbReference>
<dbReference type="SUPFAM" id="SSF46785">
    <property type="entry name" value="Winged helix' DNA-binding domain"/>
    <property type="match status" value="1"/>
</dbReference>
<dbReference type="Gene3D" id="1.10.10.10">
    <property type="entry name" value="Winged helix-like DNA-binding domain superfamily/Winged helix DNA-binding domain"/>
    <property type="match status" value="1"/>
</dbReference>
<reference evidence="5" key="3">
    <citation type="journal article" date="2019" name="Int. J. Syst. Evol. Microbiol.">
        <title>The Global Catalogue of Microorganisms (GCM) 10K type strain sequencing project: providing services to taxonomists for standard genome sequencing and annotation.</title>
        <authorList>
            <consortium name="The Broad Institute Genomics Platform"/>
            <consortium name="The Broad Institute Genome Sequencing Center for Infectious Disease"/>
            <person name="Wu L."/>
            <person name="Ma J."/>
        </authorList>
    </citation>
    <scope>NUCLEOTIDE SEQUENCE [LARGE SCALE GENOMIC DNA]</scope>
    <source>
        <strain evidence="5">KCTC 62575</strain>
    </source>
</reference>
<reference evidence="2" key="1">
    <citation type="journal article" date="2014" name="Int. J. Syst. Evol. Microbiol.">
        <title>Complete genome of a new Firmicutes species belonging to the dominant human colonic microbiota ('Ruminococcus bicirculans') reveals two chromosomes and a selective capacity to utilize plant glucans.</title>
        <authorList>
            <consortium name="NISC Comparative Sequencing Program"/>
            <person name="Wegmann U."/>
            <person name="Louis P."/>
            <person name="Goesmann A."/>
            <person name="Henrissat B."/>
            <person name="Duncan S.H."/>
            <person name="Flint H.J."/>
        </authorList>
    </citation>
    <scope>NUCLEOTIDE SEQUENCE</scope>
    <source>
        <strain evidence="2">KCTC 62575</strain>
    </source>
</reference>
<comment type="caution">
    <text evidence="3">The sequence shown here is derived from an EMBL/GenBank/DDBJ whole genome shotgun (WGS) entry which is preliminary data.</text>
</comment>
<dbReference type="RefSeq" id="WP_107008624.1">
    <property type="nucleotide sequence ID" value="NZ_JBHRSF010000055.1"/>
</dbReference>
<feature type="domain" description="Transcription regulator PadR N-terminal" evidence="1">
    <location>
        <begin position="32"/>
        <end position="101"/>
    </location>
</feature>
<organism evidence="3 4">
    <name type="scientific">Acinetobacter sichuanensis</name>
    <dbReference type="NCBI Taxonomy" id="2136183"/>
    <lineage>
        <taxon>Bacteria</taxon>
        <taxon>Pseudomonadati</taxon>
        <taxon>Pseudomonadota</taxon>
        <taxon>Gammaproteobacteria</taxon>
        <taxon>Moraxellales</taxon>
        <taxon>Moraxellaceae</taxon>
        <taxon>Acinetobacter</taxon>
    </lineage>
</organism>
<dbReference type="EMBL" id="PYIX02000019">
    <property type="protein sequence ID" value="RFC83317.1"/>
    <property type="molecule type" value="Genomic_DNA"/>
</dbReference>
<proteinExistence type="predicted"/>
<evidence type="ECO:0000313" key="2">
    <source>
        <dbReference type="EMBL" id="MFC2996121.1"/>
    </source>
</evidence>
<reference evidence="3 4" key="2">
    <citation type="submission" date="2018-08" db="EMBL/GenBank/DDBJ databases">
        <title>The draft genome of Acinetobacter sichuanensis strain WCHAc060041.</title>
        <authorList>
            <person name="Qin J."/>
            <person name="Feng Y."/>
            <person name="Zong Z."/>
        </authorList>
    </citation>
    <scope>NUCLEOTIDE SEQUENCE [LARGE SCALE GENOMIC DNA]</scope>
    <source>
        <strain evidence="3 4">WCHAc060041</strain>
    </source>
</reference>
<dbReference type="OrthoDB" id="9814826at2"/>
<name>A0A371YPB7_9GAMM</name>
<evidence type="ECO:0000313" key="3">
    <source>
        <dbReference type="EMBL" id="RFC83317.1"/>
    </source>
</evidence>
<accession>A0A371YPB7</accession>
<dbReference type="EMBL" id="JBHRSF010000055">
    <property type="protein sequence ID" value="MFC2996121.1"/>
    <property type="molecule type" value="Genomic_DNA"/>
</dbReference>
<dbReference type="InterPro" id="IPR036390">
    <property type="entry name" value="WH_DNA-bd_sf"/>
</dbReference>
<protein>
    <submittedName>
        <fullName evidence="3">PadR family transcriptional regulator</fullName>
    </submittedName>
</protein>
<dbReference type="InterPro" id="IPR036388">
    <property type="entry name" value="WH-like_DNA-bd_sf"/>
</dbReference>
<evidence type="ECO:0000313" key="5">
    <source>
        <dbReference type="Proteomes" id="UP001595455"/>
    </source>
</evidence>
<keyword evidence="5" id="KW-1185">Reference proteome</keyword>
<dbReference type="Proteomes" id="UP000240957">
    <property type="component" value="Unassembled WGS sequence"/>
</dbReference>
<reference evidence="2" key="4">
    <citation type="submission" date="2024-09" db="EMBL/GenBank/DDBJ databases">
        <authorList>
            <person name="Sun Q."/>
            <person name="Mori K."/>
        </authorList>
    </citation>
    <scope>NUCLEOTIDE SEQUENCE</scope>
    <source>
        <strain evidence="2">KCTC 62575</strain>
    </source>
</reference>
<dbReference type="Proteomes" id="UP001595455">
    <property type="component" value="Unassembled WGS sequence"/>
</dbReference>
<dbReference type="PANTHER" id="PTHR43252">
    <property type="entry name" value="TRANSCRIPTIONAL REGULATOR YQJI"/>
    <property type="match status" value="1"/>
</dbReference>
<evidence type="ECO:0000259" key="1">
    <source>
        <dbReference type="Pfam" id="PF03551"/>
    </source>
</evidence>
<sequence length="177" mass="20428">MNEILSNTLLNDSDQSSRKSRLFESGHMKLLVLTIIEKNSRYGYEIIKEIGDLVGGGYTPSTGTIYPTLAYLEDMQFIDVEKREGARKHYTITLSGREYLTDQKDQLEQLFGRLETRRKIQNNHQYLDIHRAMENLKTALRLQLKNNTLNDEIIHQIAKSIDQAAVEISRIKNEAQS</sequence>
<dbReference type="InterPro" id="IPR005149">
    <property type="entry name" value="Tscrpt_reg_PadR_N"/>
</dbReference>
<gene>
    <name evidence="2" type="ORF">ACFODO_12750</name>
    <name evidence="3" type="ORF">C9E89_012265</name>
</gene>